<accession>T1GN03</accession>
<sequence>MKASNSPTSNMIKSSQMLEYGFKKTKRLRWEIIWRGWMNLLLLKKHVSPNAMVGPIRERHQIEVLLAGICRSSNSSQVKASGECDITKYIPLTYSKHDPYYTGSNYRCSNRVYYNTSSPTFYKSSMIFPLDEFIFVLFKYAKLIEVLSYLVNFVSKNEKVGASTPPLTTPTSNII</sequence>
<protein>
    <submittedName>
        <fullName evidence="1">Uncharacterized protein</fullName>
    </submittedName>
</protein>
<reference evidence="2" key="1">
    <citation type="submission" date="2013-02" db="EMBL/GenBank/DDBJ databases">
        <authorList>
            <person name="Hughes D."/>
        </authorList>
    </citation>
    <scope>NUCLEOTIDE SEQUENCE</scope>
    <source>
        <strain>Durham</strain>
        <strain evidence="2">NC isolate 2 -- Noor lab</strain>
    </source>
</reference>
<name>T1GN03_MEGSC</name>
<dbReference type="HOGENOM" id="CLU_1534294_0_0_1"/>
<dbReference type="Proteomes" id="UP000015102">
    <property type="component" value="Unassembled WGS sequence"/>
</dbReference>
<dbReference type="EMBL" id="CAQQ02005775">
    <property type="status" value="NOT_ANNOTATED_CDS"/>
    <property type="molecule type" value="Genomic_DNA"/>
</dbReference>
<reference evidence="1" key="2">
    <citation type="submission" date="2015-06" db="UniProtKB">
        <authorList>
            <consortium name="EnsemblMetazoa"/>
        </authorList>
    </citation>
    <scope>IDENTIFICATION</scope>
</reference>
<organism evidence="1 2">
    <name type="scientific">Megaselia scalaris</name>
    <name type="common">Humpbacked fly</name>
    <name type="synonym">Phora scalaris</name>
    <dbReference type="NCBI Taxonomy" id="36166"/>
    <lineage>
        <taxon>Eukaryota</taxon>
        <taxon>Metazoa</taxon>
        <taxon>Ecdysozoa</taxon>
        <taxon>Arthropoda</taxon>
        <taxon>Hexapoda</taxon>
        <taxon>Insecta</taxon>
        <taxon>Pterygota</taxon>
        <taxon>Neoptera</taxon>
        <taxon>Endopterygota</taxon>
        <taxon>Diptera</taxon>
        <taxon>Brachycera</taxon>
        <taxon>Muscomorpha</taxon>
        <taxon>Platypezoidea</taxon>
        <taxon>Phoridae</taxon>
        <taxon>Megaseliini</taxon>
        <taxon>Megaselia</taxon>
    </lineage>
</organism>
<dbReference type="AlphaFoldDB" id="T1GN03"/>
<dbReference type="EMBL" id="CAQQ02005776">
    <property type="status" value="NOT_ANNOTATED_CDS"/>
    <property type="molecule type" value="Genomic_DNA"/>
</dbReference>
<dbReference type="EnsemblMetazoa" id="MESCA004942-RA">
    <property type="protein sequence ID" value="MESCA004942-PA"/>
    <property type="gene ID" value="MESCA004942"/>
</dbReference>
<evidence type="ECO:0000313" key="2">
    <source>
        <dbReference type="Proteomes" id="UP000015102"/>
    </source>
</evidence>
<proteinExistence type="predicted"/>
<keyword evidence="2" id="KW-1185">Reference proteome</keyword>
<evidence type="ECO:0000313" key="1">
    <source>
        <dbReference type="EnsemblMetazoa" id="MESCA004942-PA"/>
    </source>
</evidence>
<dbReference type="EMBL" id="CAQQ02005777">
    <property type="status" value="NOT_ANNOTATED_CDS"/>
    <property type="molecule type" value="Genomic_DNA"/>
</dbReference>